<proteinExistence type="predicted"/>
<protein>
    <submittedName>
        <fullName evidence="1">Uncharacterized protein</fullName>
    </submittedName>
</protein>
<name>A0ACB8XK76_ARCLA</name>
<dbReference type="Proteomes" id="UP001055879">
    <property type="component" value="Linkage Group LG17"/>
</dbReference>
<comment type="caution">
    <text evidence="1">The sequence shown here is derived from an EMBL/GenBank/DDBJ whole genome shotgun (WGS) entry which is preliminary data.</text>
</comment>
<reference evidence="2" key="1">
    <citation type="journal article" date="2022" name="Mol. Ecol. Resour.">
        <title>The genomes of chicory, endive, great burdock and yacon provide insights into Asteraceae palaeo-polyploidization history and plant inulin production.</title>
        <authorList>
            <person name="Fan W."/>
            <person name="Wang S."/>
            <person name="Wang H."/>
            <person name="Wang A."/>
            <person name="Jiang F."/>
            <person name="Liu H."/>
            <person name="Zhao H."/>
            <person name="Xu D."/>
            <person name="Zhang Y."/>
        </authorList>
    </citation>
    <scope>NUCLEOTIDE SEQUENCE [LARGE SCALE GENOMIC DNA]</scope>
    <source>
        <strain evidence="2">cv. Niubang</strain>
    </source>
</reference>
<dbReference type="EMBL" id="CM042063">
    <property type="protein sequence ID" value="KAI3668063.1"/>
    <property type="molecule type" value="Genomic_DNA"/>
</dbReference>
<keyword evidence="2" id="KW-1185">Reference proteome</keyword>
<organism evidence="1 2">
    <name type="scientific">Arctium lappa</name>
    <name type="common">Greater burdock</name>
    <name type="synonym">Lappa major</name>
    <dbReference type="NCBI Taxonomy" id="4217"/>
    <lineage>
        <taxon>Eukaryota</taxon>
        <taxon>Viridiplantae</taxon>
        <taxon>Streptophyta</taxon>
        <taxon>Embryophyta</taxon>
        <taxon>Tracheophyta</taxon>
        <taxon>Spermatophyta</taxon>
        <taxon>Magnoliopsida</taxon>
        <taxon>eudicotyledons</taxon>
        <taxon>Gunneridae</taxon>
        <taxon>Pentapetalae</taxon>
        <taxon>asterids</taxon>
        <taxon>campanulids</taxon>
        <taxon>Asterales</taxon>
        <taxon>Asteraceae</taxon>
        <taxon>Carduoideae</taxon>
        <taxon>Cardueae</taxon>
        <taxon>Arctiinae</taxon>
        <taxon>Arctium</taxon>
    </lineage>
</organism>
<gene>
    <name evidence="1" type="ORF">L6452_43138</name>
</gene>
<evidence type="ECO:0000313" key="2">
    <source>
        <dbReference type="Proteomes" id="UP001055879"/>
    </source>
</evidence>
<sequence>MDEMPPVLYRGEYDKWRIQFLDFIDKHDLGDYIRLSLREGKMETPTDICYYMGENRRTEHLVYTIPFKDYTDEQRKRLEADKLSKAFILQGISEEISKEISVSLDSTKATGKQLWEHLEKIMTGPKMSSRFELSKSNKQHLLKVLRSRLSI</sequence>
<reference evidence="1 2" key="2">
    <citation type="journal article" date="2022" name="Mol. Ecol. Resour.">
        <title>The genomes of chicory, endive, great burdock and yacon provide insights into Asteraceae paleo-polyploidization history and plant inulin production.</title>
        <authorList>
            <person name="Fan W."/>
            <person name="Wang S."/>
            <person name="Wang H."/>
            <person name="Wang A."/>
            <person name="Jiang F."/>
            <person name="Liu H."/>
            <person name="Zhao H."/>
            <person name="Xu D."/>
            <person name="Zhang Y."/>
        </authorList>
    </citation>
    <scope>NUCLEOTIDE SEQUENCE [LARGE SCALE GENOMIC DNA]</scope>
    <source>
        <strain evidence="2">cv. Niubang</strain>
    </source>
</reference>
<accession>A0ACB8XK76</accession>
<evidence type="ECO:0000313" key="1">
    <source>
        <dbReference type="EMBL" id="KAI3668063.1"/>
    </source>
</evidence>